<comment type="catalytic activity">
    <reaction evidence="16">
        <text>a 5'-end (N(2),N(7)-dimethyl 5'-triphosphoguanosine)-ribonucleoside in snRNA + S-adenosyl-L-methionine = a 5'-end (N(2),N(2),N(7)-trimethyl 5'-triphosphoguanosine)-ribonucleoside in snRNA + S-adenosyl-L-homocysteine + H(+)</text>
        <dbReference type="Rhea" id="RHEA:78479"/>
        <dbReference type="Rhea" id="RHEA-COMP:19087"/>
        <dbReference type="Rhea" id="RHEA-COMP:19089"/>
        <dbReference type="ChEBI" id="CHEBI:15378"/>
        <dbReference type="ChEBI" id="CHEBI:57856"/>
        <dbReference type="ChEBI" id="CHEBI:59789"/>
        <dbReference type="ChEBI" id="CHEBI:167623"/>
        <dbReference type="ChEBI" id="CHEBI:172880"/>
    </reaction>
    <physiologicalReaction direction="left-to-right" evidence="16">
        <dbReference type="Rhea" id="RHEA:78480"/>
    </physiologicalReaction>
</comment>
<keyword evidence="7" id="KW-0489">Methyltransferase</keyword>
<dbReference type="OrthoDB" id="194443at2759"/>
<dbReference type="GO" id="GO:0015030">
    <property type="term" value="C:Cajal body"/>
    <property type="evidence" value="ECO:0007669"/>
    <property type="project" value="UniProtKB-SubCell"/>
</dbReference>
<evidence type="ECO:0000256" key="8">
    <source>
        <dbReference type="ARBA" id="ARBA00022679"/>
    </source>
</evidence>
<evidence type="ECO:0000256" key="21">
    <source>
        <dbReference type="ARBA" id="ARBA00079339"/>
    </source>
</evidence>
<keyword evidence="11" id="KW-0804">Transcription</keyword>
<evidence type="ECO:0000256" key="22">
    <source>
        <dbReference type="ARBA" id="ARBA00081504"/>
    </source>
</evidence>
<dbReference type="GO" id="GO:0005737">
    <property type="term" value="C:cytoplasm"/>
    <property type="evidence" value="ECO:0007669"/>
    <property type="project" value="UniProtKB-SubCell"/>
</dbReference>
<evidence type="ECO:0000256" key="5">
    <source>
        <dbReference type="ARBA" id="ARBA00022490"/>
    </source>
</evidence>
<gene>
    <name evidence="24" type="ORF">HHK36_002594</name>
</gene>
<dbReference type="InterPro" id="IPR029063">
    <property type="entry name" value="SAM-dependent_MTases_sf"/>
</dbReference>
<dbReference type="PANTHER" id="PTHR14741:SF32">
    <property type="entry name" value="TRIMETHYLGUANOSINE SYNTHASE"/>
    <property type="match status" value="1"/>
</dbReference>
<keyword evidence="8" id="KW-0808">Transferase</keyword>
<comment type="caution">
    <text evidence="24">The sequence shown here is derived from an EMBL/GenBank/DDBJ whole genome shotgun (WGS) entry which is preliminary data.</text>
</comment>
<keyword evidence="9" id="KW-0949">S-adenosyl-L-methionine</keyword>
<evidence type="ECO:0000256" key="18">
    <source>
        <dbReference type="ARBA" id="ARBA00049790"/>
    </source>
</evidence>
<dbReference type="GO" id="GO:0005730">
    <property type="term" value="C:nucleolus"/>
    <property type="evidence" value="ECO:0007669"/>
    <property type="project" value="UniProtKB-SubCell"/>
</dbReference>
<dbReference type="Proteomes" id="UP000655225">
    <property type="component" value="Unassembled WGS sequence"/>
</dbReference>
<comment type="function">
    <text evidence="19">Catalyzes the 2 serial methylation steps for the conversion of the 7-monomethylguanosine (m(7)G) caps of snRNAs and snoRNAs to a 2,2,7-trimethylguanosine (m(2,2,7)G) cap structure. The enzyme is specific for guanine, and N7 methylation must precede N2 methylation. Hypermethylation of the m7G cap of U snRNAs leads to their concentration in nuclear foci, their colocalization with coilin and the formation of canonical Cajal bodies (CBs). Plays a role in transcriptional regulation.</text>
</comment>
<comment type="catalytic activity">
    <reaction evidence="14">
        <text>a 5'-end (N(2),N(7)-dimethyl 5'-triphosphoguanosine)-ribonucleoside in snoRNA + S-adenosyl-L-methionine = a 5'-end (N(2),N(2),N(7)-trimethyl 5'-triphosphoguanosine)-ribonucleoside in snoRNA + S-adenosyl-L-homocysteine + H(+)</text>
        <dbReference type="Rhea" id="RHEA:78507"/>
        <dbReference type="Rhea" id="RHEA-COMP:19088"/>
        <dbReference type="Rhea" id="RHEA-COMP:19090"/>
        <dbReference type="ChEBI" id="CHEBI:15378"/>
        <dbReference type="ChEBI" id="CHEBI:57856"/>
        <dbReference type="ChEBI" id="CHEBI:59789"/>
        <dbReference type="ChEBI" id="CHEBI:167623"/>
        <dbReference type="ChEBI" id="CHEBI:172880"/>
    </reaction>
    <physiologicalReaction direction="left-to-right" evidence="14">
        <dbReference type="Rhea" id="RHEA:78508"/>
    </physiologicalReaction>
</comment>
<evidence type="ECO:0000256" key="16">
    <source>
        <dbReference type="ARBA" id="ARBA00048763"/>
    </source>
</evidence>
<keyword evidence="25" id="KW-1185">Reference proteome</keyword>
<evidence type="ECO:0000313" key="25">
    <source>
        <dbReference type="Proteomes" id="UP000655225"/>
    </source>
</evidence>
<comment type="catalytic activity">
    <reaction evidence="15">
        <text>a 5'-end (N(7)-methyl 5'-triphosphoguanosine)-ribonucleoside in snoRNA + S-adenosyl-L-methionine = a 5'-end (N(2),N(7)-dimethyl 5'-triphosphoguanosine)-ribonucleoside in snoRNA + S-adenosyl-L-homocysteine + H(+)</text>
        <dbReference type="Rhea" id="RHEA:78475"/>
        <dbReference type="Rhea" id="RHEA-COMP:19086"/>
        <dbReference type="Rhea" id="RHEA-COMP:19088"/>
        <dbReference type="ChEBI" id="CHEBI:15378"/>
        <dbReference type="ChEBI" id="CHEBI:57856"/>
        <dbReference type="ChEBI" id="CHEBI:59789"/>
        <dbReference type="ChEBI" id="CHEBI:156461"/>
        <dbReference type="ChEBI" id="CHEBI:172880"/>
    </reaction>
    <physiologicalReaction direction="left-to-right" evidence="15">
        <dbReference type="Rhea" id="RHEA:78476"/>
    </physiologicalReaction>
</comment>
<dbReference type="InterPro" id="IPR019012">
    <property type="entry name" value="RNA_cap_Gua-N2-MeTrfase"/>
</dbReference>
<evidence type="ECO:0000256" key="9">
    <source>
        <dbReference type="ARBA" id="ARBA00022691"/>
    </source>
</evidence>
<name>A0A835DRR2_TETSI</name>
<evidence type="ECO:0000256" key="12">
    <source>
        <dbReference type="ARBA" id="ARBA00023242"/>
    </source>
</evidence>
<proteinExistence type="inferred from homology"/>
<dbReference type="OMA" id="GYFLFNT"/>
<dbReference type="CDD" id="cd00201">
    <property type="entry name" value="WW"/>
    <property type="match status" value="1"/>
</dbReference>
<keyword evidence="5" id="KW-0963">Cytoplasm</keyword>
<evidence type="ECO:0000313" key="24">
    <source>
        <dbReference type="EMBL" id="KAF8410072.1"/>
    </source>
</evidence>
<evidence type="ECO:0000256" key="13">
    <source>
        <dbReference type="ARBA" id="ARBA00025783"/>
    </source>
</evidence>
<dbReference type="SUPFAM" id="SSF53335">
    <property type="entry name" value="S-adenosyl-L-methionine-dependent methyltransferases"/>
    <property type="match status" value="1"/>
</dbReference>
<evidence type="ECO:0000256" key="17">
    <source>
        <dbReference type="ARBA" id="ARBA00049075"/>
    </source>
</evidence>
<evidence type="ECO:0000256" key="20">
    <source>
        <dbReference type="ARBA" id="ARBA00064494"/>
    </source>
</evidence>
<evidence type="ECO:0000256" key="10">
    <source>
        <dbReference type="ARBA" id="ARBA00023015"/>
    </source>
</evidence>
<comment type="subunit">
    <text evidence="20">May form homooligomers. Interacts with CREBBP/CBP, EED/WAIT1, EP300/P300, NCOA6/PRIP, PPARBP/PBP and SMN.</text>
</comment>
<evidence type="ECO:0000256" key="1">
    <source>
        <dbReference type="ARBA" id="ARBA00004408"/>
    </source>
</evidence>
<dbReference type="EMBL" id="JABCRI010000002">
    <property type="protein sequence ID" value="KAF8410072.1"/>
    <property type="molecule type" value="Genomic_DNA"/>
</dbReference>
<evidence type="ECO:0000256" key="11">
    <source>
        <dbReference type="ARBA" id="ARBA00023163"/>
    </source>
</evidence>
<comment type="catalytic activity">
    <reaction evidence="17">
        <text>a 5'-end (N(7)-methyl 5'-triphosphoguanosine)-ribonucleoside in snRNA + S-adenosyl-L-methionine = a 5'-end (N(2),N(7)-dimethyl 5'-triphosphoguanosine)-ribonucleoside in snRNA + S-adenosyl-L-homocysteine + H(+)</text>
        <dbReference type="Rhea" id="RHEA:78471"/>
        <dbReference type="Rhea" id="RHEA-COMP:19085"/>
        <dbReference type="Rhea" id="RHEA-COMP:19087"/>
        <dbReference type="ChEBI" id="CHEBI:15378"/>
        <dbReference type="ChEBI" id="CHEBI:57856"/>
        <dbReference type="ChEBI" id="CHEBI:59789"/>
        <dbReference type="ChEBI" id="CHEBI:156461"/>
        <dbReference type="ChEBI" id="CHEBI:172880"/>
    </reaction>
    <physiologicalReaction direction="left-to-right" evidence="17">
        <dbReference type="Rhea" id="RHEA:78472"/>
    </physiologicalReaction>
</comment>
<dbReference type="AlphaFoldDB" id="A0A835DRR2"/>
<dbReference type="InterPro" id="IPR001202">
    <property type="entry name" value="WW_dom"/>
</dbReference>
<keyword evidence="12" id="KW-0539">Nucleus</keyword>
<evidence type="ECO:0000256" key="14">
    <source>
        <dbReference type="ARBA" id="ARBA00047418"/>
    </source>
</evidence>
<evidence type="ECO:0000256" key="7">
    <source>
        <dbReference type="ARBA" id="ARBA00022603"/>
    </source>
</evidence>
<evidence type="ECO:0000256" key="6">
    <source>
        <dbReference type="ARBA" id="ARBA00022553"/>
    </source>
</evidence>
<dbReference type="CDD" id="cd02440">
    <property type="entry name" value="AdoMet_MTases"/>
    <property type="match status" value="1"/>
</dbReference>
<dbReference type="PROSITE" id="PS01159">
    <property type="entry name" value="WW_DOMAIN_1"/>
    <property type="match status" value="1"/>
</dbReference>
<reference evidence="24 25" key="1">
    <citation type="submission" date="2020-04" db="EMBL/GenBank/DDBJ databases">
        <title>Plant Genome Project.</title>
        <authorList>
            <person name="Zhang R.-G."/>
        </authorList>
    </citation>
    <scope>NUCLEOTIDE SEQUENCE [LARGE SCALE GENOMIC DNA]</scope>
    <source>
        <strain evidence="24">YNK0</strain>
        <tissue evidence="24">Leaf</tissue>
    </source>
</reference>
<sequence>MDAESESEAPAIRALGSLFKLTEIFLWDGASIDMREGSSLSSVHDILAEPTKMTILTKGKRRGTRVKQPSGQKESEEKVLEVSRVSEGEVVSPIVFNDNTNISLCCISTLGQSETSYCNVAADVCKSHSPSSEEDSASLVASIPSAVVEEQICTEISGLVANCEMDHDTVHNSFVLNGNTIAAVSPISLHTETSPGNTLGDAVTALDHKDLDKRSTGYDSLEGSFADNSVTEGEFCEKLCVIISTEQPWVPASIASSQSSDVLDHAEFDSCKCYGDLGDWRAYWDSFYMRNYFYNIKTHESTWYPPPGMEHLAFSNITNKSSEMFTNAVETDVSPEISCYDIKVLDSCSLQDRTDLLEEVRNGDRISGQPFDDSSLGIKLAAGNFMSDMALTIERGSCEHSDYLDGTTSCSEIAKSCDGEIPLCSFSDTQDSFDSLGNKFNQLSSQEVGGIDLQPKAINSKTEELDFLVHLDKHEKGTSCEEAYNASFQVSDADSLTTTVVSEGNWSSNMQLACMTSAIDEDSQHDPVITKRKKKARRTRPRRILPDDNEELPVQGMLRECSANITKYWCQRYLLFSRFDDGIKMDKEGWFSVTPEPIARHHASRCGSGIIIDCFTGVGGNAIQFANRSNHVIAIDIDPQKIDYAQHNAAIYGVDDRIDFIKGDYFQLAPKLKIALNIIDVDAEDDDGTDEIDKLQADTAFLSPPWGGPDYAKVETYNIMTMLQPHDGSFLFNTARGIASRIVMFLPRNVDLNQLAELSLSAHPPWALEVEKNFLNNKLKAITAYYTDTAV</sequence>
<dbReference type="Pfam" id="PF09445">
    <property type="entry name" value="Methyltransf_15"/>
    <property type="match status" value="1"/>
</dbReference>
<accession>A0A835DRR2</accession>
<keyword evidence="6" id="KW-0597">Phosphoprotein</keyword>
<dbReference type="FunFam" id="3.40.50.150:FF:000066">
    <property type="entry name" value="Trimethylguanosine synthase 1"/>
    <property type="match status" value="1"/>
</dbReference>
<protein>
    <recommendedName>
        <fullName evidence="4">Trimethylguanosine synthase</fullName>
    </recommendedName>
    <alternativeName>
        <fullName evidence="18">Cap-specific guanine-N(2) methyltransferase</fullName>
    </alternativeName>
    <alternativeName>
        <fullName evidence="21">Nuclear receptor coactivator 6-interacting protein</fullName>
    </alternativeName>
    <alternativeName>
        <fullName evidence="22">PRIP-interacting protein with methyltransferase motif</fullName>
    </alternativeName>
</protein>
<comment type="subcellular location">
    <subcellularLocation>
        <location evidence="2">Cytoplasm</location>
    </subcellularLocation>
    <subcellularLocation>
        <location evidence="1">Nucleus</location>
        <location evidence="1">Cajal body</location>
    </subcellularLocation>
    <subcellularLocation>
        <location evidence="3">Nucleus</location>
        <location evidence="3">Nucleolus</location>
    </subcellularLocation>
</comment>
<evidence type="ECO:0000256" key="4">
    <source>
        <dbReference type="ARBA" id="ARBA00018517"/>
    </source>
</evidence>
<dbReference type="Gene3D" id="3.40.50.150">
    <property type="entry name" value="Vaccinia Virus protein VP39"/>
    <property type="match status" value="1"/>
</dbReference>
<comment type="similarity">
    <text evidence="13">Belongs to the methyltransferase superfamily. Trimethylguanosine synthase family.</text>
</comment>
<evidence type="ECO:0000256" key="15">
    <source>
        <dbReference type="ARBA" id="ARBA00048740"/>
    </source>
</evidence>
<dbReference type="PANTHER" id="PTHR14741">
    <property type="entry name" value="S-ADENOSYLMETHIONINE-DEPENDENT METHYLTRANSFERASE RELATED"/>
    <property type="match status" value="1"/>
</dbReference>
<evidence type="ECO:0000256" key="19">
    <source>
        <dbReference type="ARBA" id="ARBA00057179"/>
    </source>
</evidence>
<evidence type="ECO:0000256" key="2">
    <source>
        <dbReference type="ARBA" id="ARBA00004496"/>
    </source>
</evidence>
<evidence type="ECO:0000259" key="23">
    <source>
        <dbReference type="PROSITE" id="PS50020"/>
    </source>
</evidence>
<dbReference type="PROSITE" id="PS50020">
    <property type="entry name" value="WW_DOMAIN_2"/>
    <property type="match status" value="1"/>
</dbReference>
<keyword evidence="10" id="KW-0805">Transcription regulation</keyword>
<organism evidence="24 25">
    <name type="scientific">Tetracentron sinense</name>
    <name type="common">Spur-leaf</name>
    <dbReference type="NCBI Taxonomy" id="13715"/>
    <lineage>
        <taxon>Eukaryota</taxon>
        <taxon>Viridiplantae</taxon>
        <taxon>Streptophyta</taxon>
        <taxon>Embryophyta</taxon>
        <taxon>Tracheophyta</taxon>
        <taxon>Spermatophyta</taxon>
        <taxon>Magnoliopsida</taxon>
        <taxon>Trochodendrales</taxon>
        <taxon>Trochodendraceae</taxon>
        <taxon>Tetracentron</taxon>
    </lineage>
</organism>
<feature type="domain" description="WW" evidence="23">
    <location>
        <begin position="280"/>
        <end position="308"/>
    </location>
</feature>
<evidence type="ECO:0000256" key="3">
    <source>
        <dbReference type="ARBA" id="ARBA00004604"/>
    </source>
</evidence>
<dbReference type="GO" id="GO:0071164">
    <property type="term" value="F:RNA cap trimethylguanosine synthase activity"/>
    <property type="evidence" value="ECO:0007669"/>
    <property type="project" value="TreeGrafter"/>
</dbReference>